<accession>A0A6C0BH37</accession>
<dbReference type="Gene3D" id="1.10.30.10">
    <property type="entry name" value="High mobility group box domain"/>
    <property type="match status" value="1"/>
</dbReference>
<dbReference type="EMBL" id="MN739152">
    <property type="protein sequence ID" value="QHS90869.1"/>
    <property type="molecule type" value="Genomic_DNA"/>
</dbReference>
<dbReference type="SUPFAM" id="SSF47095">
    <property type="entry name" value="HMG-box"/>
    <property type="match status" value="1"/>
</dbReference>
<organism evidence="1">
    <name type="scientific">viral metagenome</name>
    <dbReference type="NCBI Taxonomy" id="1070528"/>
    <lineage>
        <taxon>unclassified sequences</taxon>
        <taxon>metagenomes</taxon>
        <taxon>organismal metagenomes</taxon>
    </lineage>
</organism>
<dbReference type="CDD" id="cd00084">
    <property type="entry name" value="HMG-box_SF"/>
    <property type="match status" value="1"/>
</dbReference>
<dbReference type="AlphaFoldDB" id="A0A6C0BH37"/>
<name>A0A6C0BH37_9ZZZZ</name>
<proteinExistence type="predicted"/>
<sequence>MASSVVQILLSNVIMETQIEALTVFKEFACKQDDVDDEFVSHLVQQFISKLRKEFKSPKTKCVTVGRQKRNRSAYSLFIQYLMKDEDFKNKADNGKMLMTQAVQMWKSLDESVRERMNILHKQKPHLSGKELYESVTISTQ</sequence>
<dbReference type="InterPro" id="IPR036910">
    <property type="entry name" value="HMG_box_dom_sf"/>
</dbReference>
<reference evidence="1" key="1">
    <citation type="journal article" date="2020" name="Nature">
        <title>Giant virus diversity and host interactions through global metagenomics.</title>
        <authorList>
            <person name="Schulz F."/>
            <person name="Roux S."/>
            <person name="Paez-Espino D."/>
            <person name="Jungbluth S."/>
            <person name="Walsh D.A."/>
            <person name="Denef V.J."/>
            <person name="McMahon K.D."/>
            <person name="Konstantinidis K.T."/>
            <person name="Eloe-Fadrosh E.A."/>
            <person name="Kyrpides N.C."/>
            <person name="Woyke T."/>
        </authorList>
    </citation>
    <scope>NUCLEOTIDE SEQUENCE</scope>
    <source>
        <strain evidence="1">GVMAG-M-3300010354-11</strain>
    </source>
</reference>
<evidence type="ECO:0000313" key="1">
    <source>
        <dbReference type="EMBL" id="QHS90869.1"/>
    </source>
</evidence>
<protein>
    <submittedName>
        <fullName evidence="1">Uncharacterized protein</fullName>
    </submittedName>
</protein>